<name>A0A4R2MUQ3_RUBGE</name>
<sequence>MRSLEVITRCGLTLGPSGDGVVHSSFRQALNFRLDGELFSLLGQGQALAPAGMIVGGRPDFTRFAPGVRVLLTADEIVVAGQPFSLRAAAVASTAIADHGPPDERRISELAAVLSQWLSRDPPAHGWFDSLHDEASPYAPAVRRGWLALQAAVRAGDEDALVRACSGLVGLGPGLTPSGDDFLLGMFLVLHWRAPALGARILAQAAHGASTTDVSQAMLRRALQGYASLLYLAVLDPGTDLESALARAGAFGHSSGHDCLCGMLFAVQHG</sequence>
<protein>
    <submittedName>
        <fullName evidence="1">Uncharacterized protein DUF2877</fullName>
    </submittedName>
</protein>
<reference evidence="1 2" key="1">
    <citation type="submission" date="2019-03" db="EMBL/GenBank/DDBJ databases">
        <title>Genomic Encyclopedia of Type Strains, Phase IV (KMG-IV): sequencing the most valuable type-strain genomes for metagenomic binning, comparative biology and taxonomic classification.</title>
        <authorList>
            <person name="Goeker M."/>
        </authorList>
    </citation>
    <scope>NUCLEOTIDE SEQUENCE [LARGE SCALE GENOMIC DNA]</scope>
    <source>
        <strain evidence="1 2">DSM 1709</strain>
    </source>
</reference>
<dbReference type="Pfam" id="PF11392">
    <property type="entry name" value="AllH"/>
    <property type="match status" value="1"/>
</dbReference>
<dbReference type="AlphaFoldDB" id="A0A4R2MUQ3"/>
<dbReference type="InterPro" id="IPR021530">
    <property type="entry name" value="AllH-like"/>
</dbReference>
<accession>A0A4R2MUQ3</accession>
<dbReference type="Proteomes" id="UP000295106">
    <property type="component" value="Unassembled WGS sequence"/>
</dbReference>
<evidence type="ECO:0000313" key="2">
    <source>
        <dbReference type="Proteomes" id="UP000295106"/>
    </source>
</evidence>
<evidence type="ECO:0000313" key="1">
    <source>
        <dbReference type="EMBL" id="TCP03313.1"/>
    </source>
</evidence>
<dbReference type="EMBL" id="SLXD01000004">
    <property type="protein sequence ID" value="TCP03313.1"/>
    <property type="molecule type" value="Genomic_DNA"/>
</dbReference>
<comment type="caution">
    <text evidence="1">The sequence shown here is derived from an EMBL/GenBank/DDBJ whole genome shotgun (WGS) entry which is preliminary data.</text>
</comment>
<proteinExistence type="predicted"/>
<gene>
    <name evidence="1" type="ORF">EV684_10431</name>
</gene>
<dbReference type="OrthoDB" id="4933449at2"/>
<organism evidence="1 2">
    <name type="scientific">Rubrivivax gelatinosus</name>
    <name type="common">Rhodocyclus gelatinosus</name>
    <name type="synonym">Rhodopseudomonas gelatinosa</name>
    <dbReference type="NCBI Taxonomy" id="28068"/>
    <lineage>
        <taxon>Bacteria</taxon>
        <taxon>Pseudomonadati</taxon>
        <taxon>Pseudomonadota</taxon>
        <taxon>Betaproteobacteria</taxon>
        <taxon>Burkholderiales</taxon>
        <taxon>Sphaerotilaceae</taxon>
        <taxon>Rubrivivax</taxon>
    </lineage>
</organism>